<dbReference type="Proteomes" id="UP001216674">
    <property type="component" value="Unassembled WGS sequence"/>
</dbReference>
<evidence type="ECO:0000313" key="2">
    <source>
        <dbReference type="EMBL" id="MDF3835216.1"/>
    </source>
</evidence>
<sequence>MQQEDNNTFLAPPLATPAVPAAAASPRPMRFEFIGSGSEYFRIWIVNALLTIVTLGIYSAWAKVRTMQYFYRNTRLDGASFDYHGRATAILKGRAIVFGMAMLFQLSSHVSLLLALALGLALAAVFPLLLVRSLRFRMANSSYRGLRFAFTGGDAQAYKVFLLWPVLTVLTLYALAPLAHQRFKQYQHDNTRFGTAPFGISATAGGFYGVYLRAFGMMVAVVALTALAGSLLGAQMSAGVASPSAVSAVAAVIGFYIALLAVGPFFMARLQNLVWNHTTLAPHAFRSEVKASRLLFIFVTNMIANVLTLGLFLPFARVRSMRYRIESMTMLVAAPLDAFVAGETQQVGALGDAAVDWYDIDIAL</sequence>
<feature type="transmembrane region" description="Helical" evidence="1">
    <location>
        <begin position="157"/>
        <end position="176"/>
    </location>
</feature>
<name>A0ABT6ARG2_9BURK</name>
<reference evidence="2 3" key="1">
    <citation type="submission" date="2023-03" db="EMBL/GenBank/DDBJ databases">
        <title>Draft assemblies of triclosan tolerant bacteria isolated from returned activated sludge.</title>
        <authorList>
            <person name="Van Hamelsveld S."/>
        </authorList>
    </citation>
    <scope>NUCLEOTIDE SEQUENCE [LARGE SCALE GENOMIC DNA]</scope>
    <source>
        <strain evidence="2 3">GW210010_S58</strain>
    </source>
</reference>
<feature type="transmembrane region" description="Helical" evidence="1">
    <location>
        <begin position="245"/>
        <end position="267"/>
    </location>
</feature>
<keyword evidence="1" id="KW-0812">Transmembrane</keyword>
<keyword evidence="3" id="KW-1185">Reference proteome</keyword>
<accession>A0ABT6ARG2</accession>
<comment type="caution">
    <text evidence="2">The sequence shown here is derived from an EMBL/GenBank/DDBJ whole genome shotgun (WGS) entry which is preliminary data.</text>
</comment>
<proteinExistence type="predicted"/>
<feature type="transmembrane region" description="Helical" evidence="1">
    <location>
        <begin position="40"/>
        <end position="62"/>
    </location>
</feature>
<organism evidence="2 3">
    <name type="scientific">Cupriavidus basilensis</name>
    <dbReference type="NCBI Taxonomy" id="68895"/>
    <lineage>
        <taxon>Bacteria</taxon>
        <taxon>Pseudomonadati</taxon>
        <taxon>Pseudomonadota</taxon>
        <taxon>Betaproteobacteria</taxon>
        <taxon>Burkholderiales</taxon>
        <taxon>Burkholderiaceae</taxon>
        <taxon>Cupriavidus</taxon>
    </lineage>
</organism>
<dbReference type="Pfam" id="PF05987">
    <property type="entry name" value="DUF898"/>
    <property type="match status" value="1"/>
</dbReference>
<protein>
    <submittedName>
        <fullName evidence="2">YjgN family protein</fullName>
    </submittedName>
</protein>
<dbReference type="EMBL" id="JARJLM010000339">
    <property type="protein sequence ID" value="MDF3835216.1"/>
    <property type="molecule type" value="Genomic_DNA"/>
</dbReference>
<feature type="transmembrane region" description="Helical" evidence="1">
    <location>
        <begin position="210"/>
        <end position="233"/>
    </location>
</feature>
<evidence type="ECO:0000313" key="3">
    <source>
        <dbReference type="Proteomes" id="UP001216674"/>
    </source>
</evidence>
<keyword evidence="1" id="KW-1133">Transmembrane helix</keyword>
<feature type="transmembrane region" description="Helical" evidence="1">
    <location>
        <begin position="294"/>
        <end position="316"/>
    </location>
</feature>
<keyword evidence="1" id="KW-0472">Membrane</keyword>
<gene>
    <name evidence="2" type="ORF">P3W85_19945</name>
</gene>
<feature type="transmembrane region" description="Helical" evidence="1">
    <location>
        <begin position="83"/>
        <end position="104"/>
    </location>
</feature>
<evidence type="ECO:0000256" key="1">
    <source>
        <dbReference type="SAM" id="Phobius"/>
    </source>
</evidence>
<dbReference type="InterPro" id="IPR010295">
    <property type="entry name" value="DUF898"/>
</dbReference>
<feature type="transmembrane region" description="Helical" evidence="1">
    <location>
        <begin position="110"/>
        <end position="131"/>
    </location>
</feature>